<name>A0A078A4F5_STYLE</name>
<organism evidence="2 3">
    <name type="scientific">Stylonychia lemnae</name>
    <name type="common">Ciliate</name>
    <dbReference type="NCBI Taxonomy" id="5949"/>
    <lineage>
        <taxon>Eukaryota</taxon>
        <taxon>Sar</taxon>
        <taxon>Alveolata</taxon>
        <taxon>Ciliophora</taxon>
        <taxon>Intramacronucleata</taxon>
        <taxon>Spirotrichea</taxon>
        <taxon>Stichotrichia</taxon>
        <taxon>Sporadotrichida</taxon>
        <taxon>Oxytrichidae</taxon>
        <taxon>Stylonychinae</taxon>
        <taxon>Stylonychia</taxon>
    </lineage>
</organism>
<keyword evidence="1" id="KW-0812">Transmembrane</keyword>
<dbReference type="EMBL" id="CCKQ01005867">
    <property type="protein sequence ID" value="CDW77138.1"/>
    <property type="molecule type" value="Genomic_DNA"/>
</dbReference>
<gene>
    <name evidence="2" type="primary">Contig3508.g3750</name>
    <name evidence="2" type="ORF">STYLEM_6107</name>
</gene>
<keyword evidence="3" id="KW-1185">Reference proteome</keyword>
<evidence type="ECO:0008006" key="4">
    <source>
        <dbReference type="Google" id="ProtNLM"/>
    </source>
</evidence>
<evidence type="ECO:0000256" key="1">
    <source>
        <dbReference type="SAM" id="Phobius"/>
    </source>
</evidence>
<feature type="transmembrane region" description="Helical" evidence="1">
    <location>
        <begin position="42"/>
        <end position="63"/>
    </location>
</feature>
<protein>
    <recommendedName>
        <fullName evidence="4">Transmembrane protein</fullName>
    </recommendedName>
</protein>
<keyword evidence="1" id="KW-0472">Membrane</keyword>
<reference evidence="2 3" key="1">
    <citation type="submission" date="2014-06" db="EMBL/GenBank/DDBJ databases">
        <authorList>
            <person name="Swart Estienne"/>
        </authorList>
    </citation>
    <scope>NUCLEOTIDE SEQUENCE [LARGE SCALE GENOMIC DNA]</scope>
    <source>
        <strain evidence="2 3">130c</strain>
    </source>
</reference>
<dbReference type="InParanoid" id="A0A078A4F5"/>
<evidence type="ECO:0000313" key="2">
    <source>
        <dbReference type="EMBL" id="CDW77138.1"/>
    </source>
</evidence>
<evidence type="ECO:0000313" key="3">
    <source>
        <dbReference type="Proteomes" id="UP000039865"/>
    </source>
</evidence>
<proteinExistence type="predicted"/>
<dbReference type="AlphaFoldDB" id="A0A078A4F5"/>
<accession>A0A078A4F5</accession>
<dbReference type="Proteomes" id="UP000039865">
    <property type="component" value="Unassembled WGS sequence"/>
</dbReference>
<keyword evidence="1" id="KW-1133">Transmembrane helix</keyword>
<sequence>MEHTLYLMTLHLASINYYADTFNFTQQDDEENLDEKPPLQDFILVIICFGVGIIGIILVIVAFRYTQCGRRVCFNQRNENNINRDIREQGLGDGIIVVRRGSNIQVQNLDNRLNEILKLAPQYTYSQVKQKDQLQQTCCVICLGEYMNENKVIVKSTYELRSIKYRSIMPFLQTRFAKGQITQKKKRKQ</sequence>